<dbReference type="InterPro" id="IPR026444">
    <property type="entry name" value="Secre_tail"/>
</dbReference>
<reference evidence="4 5" key="1">
    <citation type="submission" date="2017-04" db="EMBL/GenBank/DDBJ databases">
        <authorList>
            <person name="Afonso C.L."/>
            <person name="Miller P.J."/>
            <person name="Scott M.A."/>
            <person name="Spackman E."/>
            <person name="Goraichik I."/>
            <person name="Dimitrov K.M."/>
            <person name="Suarez D.L."/>
            <person name="Swayne D.E."/>
        </authorList>
    </citation>
    <scope>NUCLEOTIDE SEQUENCE [LARGE SCALE GENOMIC DNA]</scope>
    <source>
        <strain evidence="4 5">DSM 21164</strain>
    </source>
</reference>
<dbReference type="STRING" id="504486.SAMN05660703_1230"/>
<dbReference type="EMBL" id="FWXO01000001">
    <property type="protein sequence ID" value="SMC44241.1"/>
    <property type="molecule type" value="Genomic_DNA"/>
</dbReference>
<name>A0A1W1Z7W3_9FLAO</name>
<keyword evidence="2" id="KW-0472">Membrane</keyword>
<feature type="transmembrane region" description="Helical" evidence="2">
    <location>
        <begin position="20"/>
        <end position="39"/>
    </location>
</feature>
<dbReference type="AlphaFoldDB" id="A0A1W1Z7W3"/>
<protein>
    <submittedName>
        <fullName evidence="4">Por secretion system C-terminal sorting domain-containing protein</fullName>
    </submittedName>
</protein>
<evidence type="ECO:0000256" key="1">
    <source>
        <dbReference type="ARBA" id="ARBA00022729"/>
    </source>
</evidence>
<evidence type="ECO:0000313" key="4">
    <source>
        <dbReference type="EMBL" id="SMC44241.1"/>
    </source>
</evidence>
<feature type="domain" description="Secretion system C-terminal sorting" evidence="3">
    <location>
        <begin position="90"/>
        <end position="159"/>
    </location>
</feature>
<sequence length="160" mass="18280">MGFFILLNSDILIQKPIKYVFPQFFVHFIEYFLFCLGGANDKNSKLVYSRYTICSGKRMKQIYFVLIFFIATLGYAQEKQPSDVIQGFQLYPNPVTNGKVNITTTLNAPKKVLIFDVLGTKVMETTILGSELNLSELDAGIYVLRVFEKDKVATRKLIIK</sequence>
<accession>A0A1W1Z7W3</accession>
<organism evidence="4 5">
    <name type="scientific">Cellulophaga tyrosinoxydans</name>
    <dbReference type="NCBI Taxonomy" id="504486"/>
    <lineage>
        <taxon>Bacteria</taxon>
        <taxon>Pseudomonadati</taxon>
        <taxon>Bacteroidota</taxon>
        <taxon>Flavobacteriia</taxon>
        <taxon>Flavobacteriales</taxon>
        <taxon>Flavobacteriaceae</taxon>
        <taxon>Cellulophaga</taxon>
    </lineage>
</organism>
<keyword evidence="5" id="KW-1185">Reference proteome</keyword>
<keyword evidence="1" id="KW-0732">Signal</keyword>
<proteinExistence type="predicted"/>
<evidence type="ECO:0000259" key="3">
    <source>
        <dbReference type="Pfam" id="PF18962"/>
    </source>
</evidence>
<keyword evidence="2" id="KW-0812">Transmembrane</keyword>
<dbReference type="NCBIfam" id="TIGR04183">
    <property type="entry name" value="Por_Secre_tail"/>
    <property type="match status" value="1"/>
</dbReference>
<evidence type="ECO:0000313" key="5">
    <source>
        <dbReference type="Proteomes" id="UP000192360"/>
    </source>
</evidence>
<keyword evidence="2" id="KW-1133">Transmembrane helix</keyword>
<dbReference type="Pfam" id="PF18962">
    <property type="entry name" value="Por_Secre_tail"/>
    <property type="match status" value="1"/>
</dbReference>
<feature type="transmembrane region" description="Helical" evidence="2">
    <location>
        <begin position="60"/>
        <end position="76"/>
    </location>
</feature>
<gene>
    <name evidence="4" type="ORF">SAMN05660703_1230</name>
</gene>
<evidence type="ECO:0000256" key="2">
    <source>
        <dbReference type="SAM" id="Phobius"/>
    </source>
</evidence>
<dbReference type="Proteomes" id="UP000192360">
    <property type="component" value="Unassembled WGS sequence"/>
</dbReference>